<keyword evidence="5" id="KW-1185">Reference proteome</keyword>
<dbReference type="PROSITE" id="PS50110">
    <property type="entry name" value="RESPONSE_REGULATORY"/>
    <property type="match status" value="1"/>
</dbReference>
<dbReference type="Gene3D" id="3.40.50.2300">
    <property type="match status" value="1"/>
</dbReference>
<dbReference type="PANTHER" id="PTHR44591">
    <property type="entry name" value="STRESS RESPONSE REGULATOR PROTEIN 1"/>
    <property type="match status" value="1"/>
</dbReference>
<gene>
    <name evidence="4" type="ORF">MWN34_17675</name>
</gene>
<feature type="domain" description="Response regulatory" evidence="3">
    <location>
        <begin position="6"/>
        <end position="120"/>
    </location>
</feature>
<sequence length="123" mass="13128">MLAGKRIYIVDDDSGFLKGIERLLRAHGLRARTFLSAQAFEAEADLRDAACLIVDVHLGDVSGIDLIRRMLAGPAAVPFIVVTGNSSETTRLAAAAAGCCAYLEKPFSSKALLDSIRSAIELH</sequence>
<evidence type="ECO:0000256" key="1">
    <source>
        <dbReference type="ARBA" id="ARBA00022553"/>
    </source>
</evidence>
<evidence type="ECO:0000256" key="2">
    <source>
        <dbReference type="PROSITE-ProRule" id="PRU00169"/>
    </source>
</evidence>
<organism evidence="4 5">
    <name type="scientific">Ancylobacter crimeensis</name>
    <dbReference type="NCBI Taxonomy" id="2579147"/>
    <lineage>
        <taxon>Bacteria</taxon>
        <taxon>Pseudomonadati</taxon>
        <taxon>Pseudomonadota</taxon>
        <taxon>Alphaproteobacteria</taxon>
        <taxon>Hyphomicrobiales</taxon>
        <taxon>Xanthobacteraceae</taxon>
        <taxon>Ancylobacter</taxon>
    </lineage>
</organism>
<protein>
    <submittedName>
        <fullName evidence="4">Response regulator</fullName>
    </submittedName>
</protein>
<comment type="caution">
    <text evidence="4">The sequence shown here is derived from an EMBL/GenBank/DDBJ whole genome shotgun (WGS) entry which is preliminary data.</text>
</comment>
<dbReference type="InterPro" id="IPR050595">
    <property type="entry name" value="Bact_response_regulator"/>
</dbReference>
<dbReference type="SUPFAM" id="SSF52172">
    <property type="entry name" value="CheY-like"/>
    <property type="match status" value="1"/>
</dbReference>
<dbReference type="Proteomes" id="UP001203284">
    <property type="component" value="Unassembled WGS sequence"/>
</dbReference>
<evidence type="ECO:0000313" key="5">
    <source>
        <dbReference type="Proteomes" id="UP001203284"/>
    </source>
</evidence>
<proteinExistence type="predicted"/>
<dbReference type="InterPro" id="IPR001789">
    <property type="entry name" value="Sig_transdc_resp-reg_receiver"/>
</dbReference>
<dbReference type="InterPro" id="IPR011006">
    <property type="entry name" value="CheY-like_superfamily"/>
</dbReference>
<dbReference type="Pfam" id="PF00072">
    <property type="entry name" value="Response_reg"/>
    <property type="match status" value="1"/>
</dbReference>
<dbReference type="EMBL" id="JALKCH010000014">
    <property type="protein sequence ID" value="MCK0198731.1"/>
    <property type="molecule type" value="Genomic_DNA"/>
</dbReference>
<evidence type="ECO:0000313" key="4">
    <source>
        <dbReference type="EMBL" id="MCK0198731.1"/>
    </source>
</evidence>
<keyword evidence="1 2" id="KW-0597">Phosphoprotein</keyword>
<accession>A0ABT0DFI0</accession>
<dbReference type="RefSeq" id="WP_247030633.1">
    <property type="nucleotide sequence ID" value="NZ_JALKCH010000014.1"/>
</dbReference>
<reference evidence="4 5" key="1">
    <citation type="submission" date="2022-04" db="EMBL/GenBank/DDBJ databases">
        <authorList>
            <person name="Grouzdev D.S."/>
            <person name="Pantiukh K.S."/>
            <person name="Krutkina M.S."/>
        </authorList>
    </citation>
    <scope>NUCLEOTIDE SEQUENCE [LARGE SCALE GENOMIC DNA]</scope>
    <source>
        <strain evidence="4 5">6x-1</strain>
    </source>
</reference>
<name>A0ABT0DFI0_9HYPH</name>
<dbReference type="PANTHER" id="PTHR44591:SF21">
    <property type="entry name" value="TWO-COMPONENT RESPONSE REGULATOR"/>
    <property type="match status" value="1"/>
</dbReference>
<feature type="modified residue" description="4-aspartylphosphate" evidence="2">
    <location>
        <position position="55"/>
    </location>
</feature>
<dbReference type="SMART" id="SM00448">
    <property type="entry name" value="REC"/>
    <property type="match status" value="1"/>
</dbReference>
<evidence type="ECO:0000259" key="3">
    <source>
        <dbReference type="PROSITE" id="PS50110"/>
    </source>
</evidence>